<proteinExistence type="predicted"/>
<reference evidence="1 2" key="1">
    <citation type="submission" date="2023-07" db="EMBL/GenBank/DDBJ databases">
        <authorList>
            <person name="Lian W.-H."/>
        </authorList>
    </citation>
    <scope>NUCLEOTIDE SEQUENCE [LARGE SCALE GENOMIC DNA]</scope>
    <source>
        <strain evidence="1 2">SYSU DXS3180</strain>
    </source>
</reference>
<keyword evidence="2" id="KW-1185">Reference proteome</keyword>
<dbReference type="Proteomes" id="UP001560573">
    <property type="component" value="Unassembled WGS sequence"/>
</dbReference>
<dbReference type="InterPro" id="IPR021862">
    <property type="entry name" value="DUF3472"/>
</dbReference>
<accession>A0ABV3Z9N0</accession>
<dbReference type="Pfam" id="PF11958">
    <property type="entry name" value="DUF3472"/>
    <property type="match status" value="1"/>
</dbReference>
<comment type="caution">
    <text evidence="1">The sequence shown here is derived from an EMBL/GenBank/DDBJ whole genome shotgun (WGS) entry which is preliminary data.</text>
</comment>
<gene>
    <name evidence="1" type="ORF">QTN47_03650</name>
</gene>
<protein>
    <submittedName>
        <fullName evidence="1">DUF3472 domain-containing protein</fullName>
    </submittedName>
</protein>
<sequence>MADVMTPAEGNAPYTYTCAVQFGIGKSGGNCGLQNKNGKGEHSIPLNNIFSILDFPNKVQIHAVYKDPMTFDGFGGEGIGQHSYCDFGWVPGQWYTNVVRRWYTGGDKTQVGYFIYDHTKKE</sequence>
<dbReference type="EMBL" id="JAULBC010000001">
    <property type="protein sequence ID" value="MEX6686572.1"/>
    <property type="molecule type" value="Genomic_DNA"/>
</dbReference>
<evidence type="ECO:0000313" key="1">
    <source>
        <dbReference type="EMBL" id="MEX6686572.1"/>
    </source>
</evidence>
<name>A0ABV3Z9N0_9BACT</name>
<evidence type="ECO:0000313" key="2">
    <source>
        <dbReference type="Proteomes" id="UP001560573"/>
    </source>
</evidence>
<organism evidence="1 2">
    <name type="scientific">Danxiaibacter flavus</name>
    <dbReference type="NCBI Taxonomy" id="3049108"/>
    <lineage>
        <taxon>Bacteria</taxon>
        <taxon>Pseudomonadati</taxon>
        <taxon>Bacteroidota</taxon>
        <taxon>Chitinophagia</taxon>
        <taxon>Chitinophagales</taxon>
        <taxon>Chitinophagaceae</taxon>
        <taxon>Danxiaibacter</taxon>
    </lineage>
</organism>